<dbReference type="PANTHER" id="PTHR13389:SF0">
    <property type="entry name" value="PUMILIO HOMOLOG 3"/>
    <property type="match status" value="1"/>
</dbReference>
<dbReference type="Proteomes" id="UP000288716">
    <property type="component" value="Unassembled WGS sequence"/>
</dbReference>
<sequence length="629" mass="72028">MSQVSDNKRKKRVNSETNIKSTKRRKVVNDKKDVVEKPKKIKNEQTDAKEVRKKSDKSASKIKMKKKVIKDKKGAVEKPKKVSNDAVDAKERRKKQKDLKEKRKKSENNNFELATEAKKIWEIVRREDCAPADRERYMNQLMKMIKGNVKQIIRAHDTVRVIECIVAHGGDENRTKIYEEVKDILVDLCKLPYAKFFVQKMLNYGSKEQKTEIIKAFYGNVKAMLHHNEAATVVEYAFNEVANSSQRNHLLQEYFGAEFAHFKDDKTATLEQVFSKVNNSQKQKILEEMKEELIKLTNKNSWKHSIAHFIFHEFFKHATPSMKLEVIDCLKEIVVEMLHTKPGSRVAMECLWNGTAKDRKVIVKSFKKFVAKIAQEEHGYLVLLAAFDCVDDTKLLEKVIVAELVSNENVLDLVKDKHASKVFEYILSPRDPRFFHRDVVTILAKGDNNPHSKKSSTTRYEELKTFAFPHLLKLVENHCKQMLFNGATSLLLVNILTQAVDNKSAAITSLVKCISGEGVYDNDVNNQHIIERGASSFAIKKLIMWDKANPSSAEFSEKLVNSIPNMVLRSYIGCNKGCFLLLLLIETGIESVVEKVKKALVGANKMLRSKEYKGADLLLAHLKNNETDE</sequence>
<dbReference type="InterPro" id="IPR011989">
    <property type="entry name" value="ARM-like"/>
</dbReference>
<protein>
    <submittedName>
        <fullName evidence="6">Pumilio domain-containing protein KIAA0020-like isoform X2</fullName>
    </submittedName>
</protein>
<dbReference type="InterPro" id="IPR016024">
    <property type="entry name" value="ARM-type_fold"/>
</dbReference>
<feature type="compositionally biased region" description="Basic and acidic residues" evidence="4">
    <location>
        <begin position="71"/>
        <end position="91"/>
    </location>
</feature>
<dbReference type="InterPro" id="IPR001313">
    <property type="entry name" value="Pumilio_RNA-bd_rpt"/>
</dbReference>
<dbReference type="InterPro" id="IPR033133">
    <property type="entry name" value="PUM-HD"/>
</dbReference>
<dbReference type="PROSITE" id="PS50302">
    <property type="entry name" value="PUM"/>
    <property type="match status" value="1"/>
</dbReference>
<organism evidence="6 7">
    <name type="scientific">Leptotrombidium deliense</name>
    <dbReference type="NCBI Taxonomy" id="299467"/>
    <lineage>
        <taxon>Eukaryota</taxon>
        <taxon>Metazoa</taxon>
        <taxon>Ecdysozoa</taxon>
        <taxon>Arthropoda</taxon>
        <taxon>Chelicerata</taxon>
        <taxon>Arachnida</taxon>
        <taxon>Acari</taxon>
        <taxon>Acariformes</taxon>
        <taxon>Trombidiformes</taxon>
        <taxon>Prostigmata</taxon>
        <taxon>Anystina</taxon>
        <taxon>Parasitengona</taxon>
        <taxon>Trombiculoidea</taxon>
        <taxon>Trombiculidae</taxon>
        <taxon>Leptotrombidium</taxon>
    </lineage>
</organism>
<keyword evidence="1" id="KW-0677">Repeat</keyword>
<feature type="compositionally biased region" description="Basic and acidic residues" evidence="4">
    <location>
        <begin position="27"/>
        <end position="50"/>
    </location>
</feature>
<keyword evidence="2" id="KW-0694">RNA-binding</keyword>
<evidence type="ECO:0000256" key="2">
    <source>
        <dbReference type="ARBA" id="ARBA00022884"/>
    </source>
</evidence>
<reference evidence="6 7" key="1">
    <citation type="journal article" date="2018" name="Gigascience">
        <title>Genomes of trombidid mites reveal novel predicted allergens and laterally-transferred genes associated with secondary metabolism.</title>
        <authorList>
            <person name="Dong X."/>
            <person name="Chaisiri K."/>
            <person name="Xia D."/>
            <person name="Armstrong S.D."/>
            <person name="Fang Y."/>
            <person name="Donnelly M.J."/>
            <person name="Kadowaki T."/>
            <person name="McGarry J.W."/>
            <person name="Darby A.C."/>
            <person name="Makepeace B.L."/>
        </authorList>
    </citation>
    <scope>NUCLEOTIDE SEQUENCE [LARGE SCALE GENOMIC DNA]</scope>
    <source>
        <strain evidence="6">UoL-UT</strain>
    </source>
</reference>
<dbReference type="GO" id="GO:0005730">
    <property type="term" value="C:nucleolus"/>
    <property type="evidence" value="ECO:0007669"/>
    <property type="project" value="TreeGrafter"/>
</dbReference>
<proteinExistence type="predicted"/>
<accession>A0A443S8M9</accession>
<evidence type="ECO:0000313" key="7">
    <source>
        <dbReference type="Proteomes" id="UP000288716"/>
    </source>
</evidence>
<dbReference type="InterPro" id="IPR040059">
    <property type="entry name" value="PUM3"/>
</dbReference>
<dbReference type="GO" id="GO:0006417">
    <property type="term" value="P:regulation of translation"/>
    <property type="evidence" value="ECO:0007669"/>
    <property type="project" value="TreeGrafter"/>
</dbReference>
<dbReference type="Gene3D" id="1.25.10.10">
    <property type="entry name" value="Leucine-rich Repeat Variant"/>
    <property type="match status" value="2"/>
</dbReference>
<dbReference type="STRING" id="299467.A0A443S8M9"/>
<dbReference type="OrthoDB" id="497380at2759"/>
<evidence type="ECO:0000256" key="3">
    <source>
        <dbReference type="PROSITE-ProRule" id="PRU00317"/>
    </source>
</evidence>
<evidence type="ECO:0000256" key="4">
    <source>
        <dbReference type="SAM" id="MobiDB-lite"/>
    </source>
</evidence>
<dbReference type="GO" id="GO:0003729">
    <property type="term" value="F:mRNA binding"/>
    <property type="evidence" value="ECO:0007669"/>
    <property type="project" value="TreeGrafter"/>
</dbReference>
<dbReference type="Pfam" id="PF08144">
    <property type="entry name" value="CPL"/>
    <property type="match status" value="1"/>
</dbReference>
<feature type="domain" description="PUM-HD" evidence="5">
    <location>
        <begin position="116"/>
        <end position="491"/>
    </location>
</feature>
<keyword evidence="7" id="KW-1185">Reference proteome</keyword>
<dbReference type="AlphaFoldDB" id="A0A443S8M9"/>
<dbReference type="PROSITE" id="PS50303">
    <property type="entry name" value="PUM_HD"/>
    <property type="match status" value="1"/>
</dbReference>
<dbReference type="VEuPathDB" id="VectorBase:LDEU008206"/>
<evidence type="ECO:0000256" key="1">
    <source>
        <dbReference type="ARBA" id="ARBA00022737"/>
    </source>
</evidence>
<dbReference type="SMART" id="SM00025">
    <property type="entry name" value="Pumilio"/>
    <property type="match status" value="6"/>
</dbReference>
<gene>
    <name evidence="6" type="ORF">B4U80_11608</name>
</gene>
<feature type="compositionally biased region" description="Basic residues" evidence="4">
    <location>
        <begin position="51"/>
        <end position="70"/>
    </location>
</feature>
<feature type="region of interest" description="Disordered" evidence="4">
    <location>
        <begin position="1"/>
        <end position="106"/>
    </location>
</feature>
<dbReference type="PANTHER" id="PTHR13389">
    <property type="entry name" value="PUMILIO HOMOLOG 3"/>
    <property type="match status" value="1"/>
</dbReference>
<evidence type="ECO:0000313" key="6">
    <source>
        <dbReference type="EMBL" id="RWS23834.1"/>
    </source>
</evidence>
<dbReference type="InterPro" id="IPR012959">
    <property type="entry name" value="CPL_dom"/>
</dbReference>
<dbReference type="Pfam" id="PF00806">
    <property type="entry name" value="PUF"/>
    <property type="match status" value="2"/>
</dbReference>
<name>A0A443S8M9_9ACAR</name>
<comment type="caution">
    <text evidence="6">The sequence shown here is derived from an EMBL/GenBank/DDBJ whole genome shotgun (WGS) entry which is preliminary data.</text>
</comment>
<dbReference type="SUPFAM" id="SSF48371">
    <property type="entry name" value="ARM repeat"/>
    <property type="match status" value="1"/>
</dbReference>
<feature type="repeat" description="Pumilio" evidence="3">
    <location>
        <begin position="180"/>
        <end position="215"/>
    </location>
</feature>
<dbReference type="EMBL" id="NCKV01005807">
    <property type="protein sequence ID" value="RWS23834.1"/>
    <property type="molecule type" value="Genomic_DNA"/>
</dbReference>
<evidence type="ECO:0000259" key="5">
    <source>
        <dbReference type="PROSITE" id="PS50303"/>
    </source>
</evidence>